<comment type="caution">
    <text evidence="2">The sequence shown here is derived from an EMBL/GenBank/DDBJ whole genome shotgun (WGS) entry which is preliminary data.</text>
</comment>
<evidence type="ECO:0000313" key="2">
    <source>
        <dbReference type="EMBL" id="MTD32365.1"/>
    </source>
</evidence>
<accession>A0A844GCN6</accession>
<dbReference type="PANTHER" id="PTHR45431:SF3">
    <property type="entry name" value="RHODANESE-LIKE DOMAIN-CONTAINING PROTEIN 15, CHLOROPLASTIC"/>
    <property type="match status" value="1"/>
</dbReference>
<dbReference type="SUPFAM" id="SSF52821">
    <property type="entry name" value="Rhodanese/Cell cycle control phosphatase"/>
    <property type="match status" value="1"/>
</dbReference>
<dbReference type="InterPro" id="IPR052367">
    <property type="entry name" value="Thiosulfate_ST/Rhodanese-like"/>
</dbReference>
<reference evidence="2 3" key="1">
    <citation type="submission" date="2019-11" db="EMBL/GenBank/DDBJ databases">
        <title>Draft genome sequence of Paludibacterium sp. dN18-1.</title>
        <authorList>
            <person name="Im W.-T."/>
        </authorList>
    </citation>
    <scope>NUCLEOTIDE SEQUENCE [LARGE SCALE GENOMIC DNA]</scope>
    <source>
        <strain evidence="3">dN 18-1</strain>
    </source>
</reference>
<gene>
    <name evidence="2" type="ORF">GKE73_00820</name>
</gene>
<organism evidence="2 3">
    <name type="scientific">Paludibacterium denitrificans</name>
    <dbReference type="NCBI Taxonomy" id="2675226"/>
    <lineage>
        <taxon>Bacteria</taxon>
        <taxon>Pseudomonadati</taxon>
        <taxon>Pseudomonadota</taxon>
        <taxon>Betaproteobacteria</taxon>
        <taxon>Neisseriales</taxon>
        <taxon>Chromobacteriaceae</taxon>
        <taxon>Paludibacterium</taxon>
    </lineage>
</organism>
<name>A0A844GCN6_9NEIS</name>
<dbReference type="Gene3D" id="3.40.250.10">
    <property type="entry name" value="Rhodanese-like domain"/>
    <property type="match status" value="1"/>
</dbReference>
<dbReference type="InterPro" id="IPR036873">
    <property type="entry name" value="Rhodanese-like_dom_sf"/>
</dbReference>
<dbReference type="Pfam" id="PF00581">
    <property type="entry name" value="Rhodanese"/>
    <property type="match status" value="1"/>
</dbReference>
<sequence length="108" mass="11592">MLDFFCRLLGLPRQALVIPEGSIIVDVREPAEYASGHVEGAINVPLSVLAGQVESLKKQDKVVVTYCRSGIRSAIARQRLLAGGLKTVINGKTVALVNRALQASPRPD</sequence>
<dbReference type="InterPro" id="IPR001763">
    <property type="entry name" value="Rhodanese-like_dom"/>
</dbReference>
<dbReference type="PANTHER" id="PTHR45431">
    <property type="entry name" value="RHODANESE-LIKE DOMAIN-CONTAINING PROTEIN 15, CHLOROPLASTIC"/>
    <property type="match status" value="1"/>
</dbReference>
<dbReference type="AlphaFoldDB" id="A0A844GCN6"/>
<evidence type="ECO:0000313" key="3">
    <source>
        <dbReference type="Proteomes" id="UP000446658"/>
    </source>
</evidence>
<dbReference type="EMBL" id="WLYX01000001">
    <property type="protein sequence ID" value="MTD32365.1"/>
    <property type="molecule type" value="Genomic_DNA"/>
</dbReference>
<dbReference type="Proteomes" id="UP000446658">
    <property type="component" value="Unassembled WGS sequence"/>
</dbReference>
<proteinExistence type="predicted"/>
<protein>
    <submittedName>
        <fullName evidence="2">Rhodanese-like domain-containing protein</fullName>
    </submittedName>
</protein>
<dbReference type="RefSeq" id="WP_230368741.1">
    <property type="nucleotide sequence ID" value="NZ_WLYX01000001.1"/>
</dbReference>
<keyword evidence="3" id="KW-1185">Reference proteome</keyword>
<dbReference type="CDD" id="cd00158">
    <property type="entry name" value="RHOD"/>
    <property type="match status" value="1"/>
</dbReference>
<dbReference type="PROSITE" id="PS50206">
    <property type="entry name" value="RHODANESE_3"/>
    <property type="match status" value="1"/>
</dbReference>
<feature type="domain" description="Rhodanese" evidence="1">
    <location>
        <begin position="18"/>
        <end position="105"/>
    </location>
</feature>
<dbReference type="SMART" id="SM00450">
    <property type="entry name" value="RHOD"/>
    <property type="match status" value="1"/>
</dbReference>
<evidence type="ECO:0000259" key="1">
    <source>
        <dbReference type="PROSITE" id="PS50206"/>
    </source>
</evidence>